<name>A0ABV7N3P0_9STAP</name>
<dbReference type="Proteomes" id="UP001595637">
    <property type="component" value="Unassembled WGS sequence"/>
</dbReference>
<feature type="transmembrane region" description="Helical" evidence="1">
    <location>
        <begin position="77"/>
        <end position="95"/>
    </location>
</feature>
<dbReference type="EMBL" id="JBHRVQ010000001">
    <property type="protein sequence ID" value="MFC3387874.1"/>
    <property type="molecule type" value="Genomic_DNA"/>
</dbReference>
<dbReference type="RefSeq" id="WP_380652478.1">
    <property type="nucleotide sequence ID" value="NZ_JBHRVQ010000001.1"/>
</dbReference>
<accession>A0ABV7N3P0</accession>
<feature type="transmembrane region" description="Helical" evidence="1">
    <location>
        <begin position="9"/>
        <end position="29"/>
    </location>
</feature>
<feature type="transmembrane region" description="Helical" evidence="1">
    <location>
        <begin position="101"/>
        <end position="122"/>
    </location>
</feature>
<protein>
    <submittedName>
        <fullName evidence="2">Uncharacterized protein</fullName>
    </submittedName>
</protein>
<feature type="transmembrane region" description="Helical" evidence="1">
    <location>
        <begin position="35"/>
        <end position="56"/>
    </location>
</feature>
<comment type="caution">
    <text evidence="2">The sequence shown here is derived from an EMBL/GenBank/DDBJ whole genome shotgun (WGS) entry which is preliminary data.</text>
</comment>
<gene>
    <name evidence="2" type="ORF">ACFOEO_04575</name>
</gene>
<evidence type="ECO:0000256" key="1">
    <source>
        <dbReference type="SAM" id="Phobius"/>
    </source>
</evidence>
<evidence type="ECO:0000313" key="3">
    <source>
        <dbReference type="Proteomes" id="UP001595637"/>
    </source>
</evidence>
<reference evidence="3" key="1">
    <citation type="journal article" date="2019" name="Int. J. Syst. Evol. Microbiol.">
        <title>The Global Catalogue of Microorganisms (GCM) 10K type strain sequencing project: providing services to taxonomists for standard genome sequencing and annotation.</title>
        <authorList>
            <consortium name="The Broad Institute Genomics Platform"/>
            <consortium name="The Broad Institute Genome Sequencing Center for Infectious Disease"/>
            <person name="Wu L."/>
            <person name="Ma J."/>
        </authorList>
    </citation>
    <scope>NUCLEOTIDE SEQUENCE [LARGE SCALE GENOMIC DNA]</scope>
    <source>
        <strain evidence="3">CCM 7756</strain>
    </source>
</reference>
<keyword evidence="1" id="KW-0812">Transmembrane</keyword>
<sequence length="140" mass="16699">MYIKETNKTVILLGLIWAVVSVIVITTQFSDWYDGTYPIIWLSIVLIPIFLIKLIFDGIIRYDFFSKGVEEMNKTSWLFELTWMLTSLTLIFTRFEEWFNGGNSIFILFVVVIPVYLIRYVFNQVLKYDFFNKAYKKNED</sequence>
<evidence type="ECO:0000313" key="2">
    <source>
        <dbReference type="EMBL" id="MFC3387874.1"/>
    </source>
</evidence>
<keyword evidence="1" id="KW-1133">Transmembrane helix</keyword>
<proteinExistence type="predicted"/>
<organism evidence="2 3">
    <name type="scientific">Salinicoccus sesuvii</name>
    <dbReference type="NCBI Taxonomy" id="868281"/>
    <lineage>
        <taxon>Bacteria</taxon>
        <taxon>Bacillati</taxon>
        <taxon>Bacillota</taxon>
        <taxon>Bacilli</taxon>
        <taxon>Bacillales</taxon>
        <taxon>Staphylococcaceae</taxon>
        <taxon>Salinicoccus</taxon>
    </lineage>
</organism>
<keyword evidence="3" id="KW-1185">Reference proteome</keyword>
<keyword evidence="1" id="KW-0472">Membrane</keyword>